<proteinExistence type="predicted"/>
<dbReference type="KEGG" id="haz:A9404_00525"/>
<accession>A0A191ZJW5</accession>
<evidence type="ECO:0000313" key="2">
    <source>
        <dbReference type="Proteomes" id="UP000078596"/>
    </source>
</evidence>
<protein>
    <submittedName>
        <fullName evidence="1">Uncharacterized protein</fullName>
    </submittedName>
</protein>
<name>A0A191ZJW5_9GAMM</name>
<dbReference type="EMBL" id="CP016027">
    <property type="protein sequence ID" value="ANJ68179.1"/>
    <property type="molecule type" value="Genomic_DNA"/>
</dbReference>
<gene>
    <name evidence="1" type="ORF">A9404_00525</name>
</gene>
<dbReference type="Proteomes" id="UP000078596">
    <property type="component" value="Chromosome"/>
</dbReference>
<dbReference type="AlphaFoldDB" id="A0A191ZJW5"/>
<reference evidence="1 2" key="1">
    <citation type="submission" date="2016-06" db="EMBL/GenBank/DDBJ databases">
        <title>Insight into the functional genes involving in sulfur oxidation in Pearl River water.</title>
        <authorList>
            <person name="Luo J."/>
            <person name="Tan X."/>
            <person name="Lin W."/>
        </authorList>
    </citation>
    <scope>NUCLEOTIDE SEQUENCE [LARGE SCALE GENOMIC DNA]</scope>
    <source>
        <strain evidence="1 2">LS2</strain>
    </source>
</reference>
<keyword evidence="2" id="KW-1185">Reference proteome</keyword>
<evidence type="ECO:0000313" key="1">
    <source>
        <dbReference type="EMBL" id="ANJ68179.1"/>
    </source>
</evidence>
<sequence length="77" mass="8133">MILTEPEIIGVSGYRRALGGESPTLTVTLDNARGLLTGQFANPPLRARAIVTDHGQTMTGIVQSVRLGATISIDIET</sequence>
<dbReference type="STRING" id="1860122.A9404_00525"/>
<organism evidence="1 2">
    <name type="scientific">Halothiobacillus diazotrophicus</name>
    <dbReference type="NCBI Taxonomy" id="1860122"/>
    <lineage>
        <taxon>Bacteria</taxon>
        <taxon>Pseudomonadati</taxon>
        <taxon>Pseudomonadota</taxon>
        <taxon>Gammaproteobacteria</taxon>
        <taxon>Chromatiales</taxon>
        <taxon>Halothiobacillaceae</taxon>
        <taxon>Halothiobacillus</taxon>
    </lineage>
</organism>